<dbReference type="STRING" id="675120.N1PH68"/>
<dbReference type="GO" id="GO:0000166">
    <property type="term" value="F:nucleotide binding"/>
    <property type="evidence" value="ECO:0007669"/>
    <property type="project" value="InterPro"/>
</dbReference>
<feature type="domain" description="Gfo/Idh/MocA-like oxidoreductase N-terminal" evidence="1">
    <location>
        <begin position="7"/>
        <end position="125"/>
    </location>
</feature>
<dbReference type="PANTHER" id="PTHR43377:SF1">
    <property type="entry name" value="BILIVERDIN REDUCTASE A"/>
    <property type="match status" value="1"/>
</dbReference>
<dbReference type="PANTHER" id="PTHR43377">
    <property type="entry name" value="BILIVERDIN REDUCTASE A"/>
    <property type="match status" value="1"/>
</dbReference>
<dbReference type="OMA" id="VPDMTRW"/>
<dbReference type="SUPFAM" id="SSF51735">
    <property type="entry name" value="NAD(P)-binding Rossmann-fold domains"/>
    <property type="match status" value="1"/>
</dbReference>
<feature type="domain" description="Gfo/Idh/MocA-like oxidoreductase C-terminal" evidence="2">
    <location>
        <begin position="138"/>
        <end position="351"/>
    </location>
</feature>
<evidence type="ECO:0000259" key="1">
    <source>
        <dbReference type="Pfam" id="PF01408"/>
    </source>
</evidence>
<sequence length="353" mass="37800">MIQPASISIAIVGSGLIGPRHAESVMGCAEATLLCLVDPRPDAVSVAEAFGVPIFGSIQVMFEQGVVPDAAIVCTPNDTHVSVSQDLLRAGVHVLVEKPISTDLESGRQLLRAAQAAERQLLVGHHRRFNPYVTATKRALVSNAIGTPIAVSGLWTTFKPVSYFEPPTEWRAMSGTGGPILINLIHDVDLLQYLMGPIARVHAEPTLSQRRHAVEEGAAVLLRFASGVVGTFILSDATPSVHSFESGTGENPMIAQTGKDFYRIFGSEGTLSVGDMKLSTYGSTEKSWSNSPQGEQILVGSEVPFDEQVLNFTRVVKGLERPRCTGQDGLQALLVCDAVKRSIDTGMPVDIEM</sequence>
<evidence type="ECO:0000259" key="2">
    <source>
        <dbReference type="Pfam" id="PF02894"/>
    </source>
</evidence>
<dbReference type="InterPro" id="IPR051450">
    <property type="entry name" value="Gfo/Idh/MocA_Oxidoreductases"/>
</dbReference>
<name>N1PH68_DOTSN</name>
<evidence type="ECO:0000313" key="3">
    <source>
        <dbReference type="EMBL" id="EME41484.1"/>
    </source>
</evidence>
<dbReference type="InterPro" id="IPR000683">
    <property type="entry name" value="Gfo/Idh/MocA-like_OxRdtase_N"/>
</dbReference>
<dbReference type="InterPro" id="IPR004104">
    <property type="entry name" value="Gfo/Idh/MocA-like_OxRdtase_C"/>
</dbReference>
<protein>
    <recommendedName>
        <fullName evidence="5">Gfo/Idh/MocA-like oxidoreductase N-terminal domain-containing protein</fullName>
    </recommendedName>
</protein>
<organism evidence="3 4">
    <name type="scientific">Dothistroma septosporum (strain NZE10 / CBS 128990)</name>
    <name type="common">Red band needle blight fungus</name>
    <name type="synonym">Mycosphaerella pini</name>
    <dbReference type="NCBI Taxonomy" id="675120"/>
    <lineage>
        <taxon>Eukaryota</taxon>
        <taxon>Fungi</taxon>
        <taxon>Dikarya</taxon>
        <taxon>Ascomycota</taxon>
        <taxon>Pezizomycotina</taxon>
        <taxon>Dothideomycetes</taxon>
        <taxon>Dothideomycetidae</taxon>
        <taxon>Mycosphaerellales</taxon>
        <taxon>Mycosphaerellaceae</taxon>
        <taxon>Dothistroma</taxon>
    </lineage>
</organism>
<dbReference type="OrthoDB" id="446809at2759"/>
<dbReference type="Gene3D" id="3.30.360.10">
    <property type="entry name" value="Dihydrodipicolinate Reductase, domain 2"/>
    <property type="match status" value="1"/>
</dbReference>
<evidence type="ECO:0008006" key="5">
    <source>
        <dbReference type="Google" id="ProtNLM"/>
    </source>
</evidence>
<dbReference type="Proteomes" id="UP000016933">
    <property type="component" value="Unassembled WGS sequence"/>
</dbReference>
<dbReference type="Pfam" id="PF01408">
    <property type="entry name" value="GFO_IDH_MocA"/>
    <property type="match status" value="1"/>
</dbReference>
<accession>N1PH68</accession>
<proteinExistence type="predicted"/>
<dbReference type="EMBL" id="KB446542">
    <property type="protein sequence ID" value="EME41484.1"/>
    <property type="molecule type" value="Genomic_DNA"/>
</dbReference>
<dbReference type="HOGENOM" id="CLU_023194_1_1_1"/>
<dbReference type="Gene3D" id="3.40.50.720">
    <property type="entry name" value="NAD(P)-binding Rossmann-like Domain"/>
    <property type="match status" value="1"/>
</dbReference>
<evidence type="ECO:0000313" key="4">
    <source>
        <dbReference type="Proteomes" id="UP000016933"/>
    </source>
</evidence>
<dbReference type="AlphaFoldDB" id="N1PH68"/>
<reference evidence="4" key="1">
    <citation type="journal article" date="2012" name="PLoS Genet.">
        <title>The genomes of the fungal plant pathogens Cladosporium fulvum and Dothistroma septosporum reveal adaptation to different hosts and lifestyles but also signatures of common ancestry.</title>
        <authorList>
            <person name="de Wit P.J.G.M."/>
            <person name="van der Burgt A."/>
            <person name="Oekmen B."/>
            <person name="Stergiopoulos I."/>
            <person name="Abd-Elsalam K.A."/>
            <person name="Aerts A.L."/>
            <person name="Bahkali A.H."/>
            <person name="Beenen H.G."/>
            <person name="Chettri P."/>
            <person name="Cox M.P."/>
            <person name="Datema E."/>
            <person name="de Vries R.P."/>
            <person name="Dhillon B."/>
            <person name="Ganley A.R."/>
            <person name="Griffiths S.A."/>
            <person name="Guo Y."/>
            <person name="Hamelin R.C."/>
            <person name="Henrissat B."/>
            <person name="Kabir M.S."/>
            <person name="Jashni M.K."/>
            <person name="Kema G."/>
            <person name="Klaubauf S."/>
            <person name="Lapidus A."/>
            <person name="Levasseur A."/>
            <person name="Lindquist E."/>
            <person name="Mehrabi R."/>
            <person name="Ohm R.A."/>
            <person name="Owen T.J."/>
            <person name="Salamov A."/>
            <person name="Schwelm A."/>
            <person name="Schijlen E."/>
            <person name="Sun H."/>
            <person name="van den Burg H.A."/>
            <person name="van Ham R.C.H.J."/>
            <person name="Zhang S."/>
            <person name="Goodwin S.B."/>
            <person name="Grigoriev I.V."/>
            <person name="Collemare J."/>
            <person name="Bradshaw R.E."/>
        </authorList>
    </citation>
    <scope>NUCLEOTIDE SEQUENCE [LARGE SCALE GENOMIC DNA]</scope>
    <source>
        <strain evidence="4">NZE10 / CBS 128990</strain>
    </source>
</reference>
<dbReference type="SUPFAM" id="SSF55347">
    <property type="entry name" value="Glyceraldehyde-3-phosphate dehydrogenase-like, C-terminal domain"/>
    <property type="match status" value="1"/>
</dbReference>
<reference evidence="3 4" key="2">
    <citation type="journal article" date="2012" name="PLoS Pathog.">
        <title>Diverse lifestyles and strategies of plant pathogenesis encoded in the genomes of eighteen Dothideomycetes fungi.</title>
        <authorList>
            <person name="Ohm R.A."/>
            <person name="Feau N."/>
            <person name="Henrissat B."/>
            <person name="Schoch C.L."/>
            <person name="Horwitz B.A."/>
            <person name="Barry K.W."/>
            <person name="Condon B.J."/>
            <person name="Copeland A.C."/>
            <person name="Dhillon B."/>
            <person name="Glaser F."/>
            <person name="Hesse C.N."/>
            <person name="Kosti I."/>
            <person name="LaButti K."/>
            <person name="Lindquist E.A."/>
            <person name="Lucas S."/>
            <person name="Salamov A.A."/>
            <person name="Bradshaw R.E."/>
            <person name="Ciuffetti L."/>
            <person name="Hamelin R.C."/>
            <person name="Kema G.H.J."/>
            <person name="Lawrence C."/>
            <person name="Scott J.A."/>
            <person name="Spatafora J.W."/>
            <person name="Turgeon B.G."/>
            <person name="de Wit P.J.G.M."/>
            <person name="Zhong S."/>
            <person name="Goodwin S.B."/>
            <person name="Grigoriev I.V."/>
        </authorList>
    </citation>
    <scope>NUCLEOTIDE SEQUENCE [LARGE SCALE GENOMIC DNA]</scope>
    <source>
        <strain evidence="4">NZE10 / CBS 128990</strain>
    </source>
</reference>
<dbReference type="eggNOG" id="ENOG502RYAS">
    <property type="taxonomic scope" value="Eukaryota"/>
</dbReference>
<gene>
    <name evidence="3" type="ORF">DOTSEDRAFT_73783</name>
</gene>
<dbReference type="Pfam" id="PF02894">
    <property type="entry name" value="GFO_IDH_MocA_C"/>
    <property type="match status" value="1"/>
</dbReference>
<dbReference type="InterPro" id="IPR036291">
    <property type="entry name" value="NAD(P)-bd_dom_sf"/>
</dbReference>
<keyword evidence="4" id="KW-1185">Reference proteome</keyword>